<dbReference type="InterPro" id="IPR054726">
    <property type="entry name" value="Ubiq_DUF569-assoc"/>
</dbReference>
<dbReference type="FunFam" id="2.80.10.50:FF:000067">
    <property type="entry name" value="BnaC05g19630D protein"/>
    <property type="match status" value="1"/>
</dbReference>
<dbReference type="Gene3D" id="2.80.10.50">
    <property type="match status" value="1"/>
</dbReference>
<reference evidence="5" key="1">
    <citation type="submission" date="2025-08" db="UniProtKB">
        <authorList>
            <consortium name="RefSeq"/>
        </authorList>
    </citation>
    <scope>IDENTIFICATION</scope>
</reference>
<protein>
    <submittedName>
        <fullName evidence="5">Uncharacterized protein LOC120256014 isoform X2</fullName>
    </submittedName>
</protein>
<evidence type="ECO:0000313" key="5">
    <source>
        <dbReference type="RefSeq" id="XP_039119721.1"/>
    </source>
</evidence>
<dbReference type="PANTHER" id="PTHR31205:SF69">
    <property type="entry name" value="ACTIN CROSS-LINKING PROTEIN (DUF569)"/>
    <property type="match status" value="1"/>
</dbReference>
<organism evidence="4 5">
    <name type="scientific">Dioscorea cayennensis subsp. rotundata</name>
    <name type="common">White Guinea yam</name>
    <name type="synonym">Dioscorea rotundata</name>
    <dbReference type="NCBI Taxonomy" id="55577"/>
    <lineage>
        <taxon>Eukaryota</taxon>
        <taxon>Viridiplantae</taxon>
        <taxon>Streptophyta</taxon>
        <taxon>Embryophyta</taxon>
        <taxon>Tracheophyta</taxon>
        <taxon>Spermatophyta</taxon>
        <taxon>Magnoliopsida</taxon>
        <taxon>Liliopsida</taxon>
        <taxon>Dioscoreales</taxon>
        <taxon>Dioscoreaceae</taxon>
        <taxon>Dioscorea</taxon>
    </lineage>
</organism>
<feature type="compositionally biased region" description="Basic and acidic residues" evidence="1">
    <location>
        <begin position="21"/>
        <end position="35"/>
    </location>
</feature>
<gene>
    <name evidence="5" type="primary">LOC120256014</name>
</gene>
<dbReference type="PANTHER" id="PTHR31205">
    <property type="entry name" value="ACTIN CROSS-LINKING PROTEIN (DUF569)"/>
    <property type="match status" value="1"/>
</dbReference>
<sequence>MELFHKAKAVRLRSHHDKYLSAEEDEDHVHQDRDGSSPNARWTVEYGNAGPVAVIRLISCYRRYLTASNEPFLLGMTGKKVLQTVPRRLDSSVEWEPIREGFQLKLKTRYGHYLRANGGLPPWRNSVTHDIPHRTATQDWVLWDVDIVEIRIDPASPIRDHPASFPSHHLSRREVTIDLVMSSSSSPSGSPHKSEGRVIYYAIADGDGNVDEGVEQPSFTFKGTDVNELFHRLKDETEMDDLVVCSKNPLNGQLYPLLLDLPPNNTTMHVVVVMANSKVAKNFKKPNGPI</sequence>
<dbReference type="AlphaFoldDB" id="A0AB40AXK0"/>
<name>A0AB40AXK0_DIOCR</name>
<dbReference type="GeneID" id="120256014"/>
<evidence type="ECO:0000259" key="2">
    <source>
        <dbReference type="Pfam" id="PF04601"/>
    </source>
</evidence>
<dbReference type="Pfam" id="PF04601">
    <property type="entry name" value="DUF569"/>
    <property type="match status" value="1"/>
</dbReference>
<accession>A0AB40AXK0</accession>
<dbReference type="InterPro" id="IPR007679">
    <property type="entry name" value="DUF569"/>
</dbReference>
<feature type="domain" description="DUF569" evidence="3">
    <location>
        <begin position="196"/>
        <end position="273"/>
    </location>
</feature>
<proteinExistence type="predicted"/>
<dbReference type="SUPFAM" id="SSF50405">
    <property type="entry name" value="Actin-crosslinking proteins"/>
    <property type="match status" value="1"/>
</dbReference>
<dbReference type="RefSeq" id="XP_039119721.1">
    <property type="nucleotide sequence ID" value="XM_039263787.1"/>
</dbReference>
<feature type="domain" description="DUF569" evidence="2">
    <location>
        <begin position="1"/>
        <end position="143"/>
    </location>
</feature>
<dbReference type="CDD" id="cd23340">
    <property type="entry name" value="beta-trefoil_FSCN_ACP-like"/>
    <property type="match status" value="1"/>
</dbReference>
<evidence type="ECO:0000256" key="1">
    <source>
        <dbReference type="SAM" id="MobiDB-lite"/>
    </source>
</evidence>
<evidence type="ECO:0000313" key="4">
    <source>
        <dbReference type="Proteomes" id="UP001515500"/>
    </source>
</evidence>
<evidence type="ECO:0000259" key="3">
    <source>
        <dbReference type="Pfam" id="PF22932"/>
    </source>
</evidence>
<feature type="region of interest" description="Disordered" evidence="1">
    <location>
        <begin position="21"/>
        <end position="40"/>
    </location>
</feature>
<dbReference type="Pfam" id="PF22932">
    <property type="entry name" value="Ubiq_DUF_assoc"/>
    <property type="match status" value="1"/>
</dbReference>
<dbReference type="Proteomes" id="UP001515500">
    <property type="component" value="Unplaced"/>
</dbReference>
<keyword evidence="4" id="KW-1185">Reference proteome</keyword>
<dbReference type="InterPro" id="IPR008999">
    <property type="entry name" value="Actin-crosslinking"/>
</dbReference>